<name>A0AAE9WAR3_9SCHI</name>
<evidence type="ECO:0000256" key="7">
    <source>
        <dbReference type="ARBA" id="ARBA00022824"/>
    </source>
</evidence>
<dbReference type="Pfam" id="PF00534">
    <property type="entry name" value="Glycos_transf_1"/>
    <property type="match status" value="1"/>
</dbReference>
<dbReference type="RefSeq" id="XP_056037037.1">
    <property type="nucleotide sequence ID" value="XM_056179701.1"/>
</dbReference>
<dbReference type="EC" id="2.4.1.257" evidence="12"/>
<gene>
    <name evidence="15" type="primary">alg2</name>
    <name evidence="15" type="ORF">SOMG_00908</name>
</gene>
<feature type="transmembrane region" description="Helical" evidence="12">
    <location>
        <begin position="441"/>
        <end position="461"/>
    </location>
</feature>
<dbReference type="GO" id="GO:0005789">
    <property type="term" value="C:endoplasmic reticulum membrane"/>
    <property type="evidence" value="ECO:0007669"/>
    <property type="project" value="UniProtKB-SubCell"/>
</dbReference>
<dbReference type="KEGG" id="som:SOMG_00908"/>
<dbReference type="Gene3D" id="3.40.50.2000">
    <property type="entry name" value="Glycogen Phosphorylase B"/>
    <property type="match status" value="2"/>
</dbReference>
<feature type="domain" description="Glycosyltransferase subfamily 4-like N-terminal" evidence="14">
    <location>
        <begin position="25"/>
        <end position="201"/>
    </location>
</feature>
<evidence type="ECO:0000256" key="5">
    <source>
        <dbReference type="ARBA" id="ARBA00022679"/>
    </source>
</evidence>
<dbReference type="CDD" id="cd03805">
    <property type="entry name" value="GT4_ALG2-like"/>
    <property type="match status" value="1"/>
</dbReference>
<evidence type="ECO:0000313" key="15">
    <source>
        <dbReference type="EMBL" id="WBW72794.1"/>
    </source>
</evidence>
<evidence type="ECO:0000313" key="16">
    <source>
        <dbReference type="Proteomes" id="UP001212411"/>
    </source>
</evidence>
<sequence>MEEENSNITGKAPVRIAFIHPDLGIGGAERLVVDAAVGLQSLGKEVIIYTSHCDKRHCFEEIRDGTLKVEIYGDWLPSSIFGKLSILCSTVRQIYLTLVLLFKFRYYDAIFVDQLSTCIPMLLLACRTLLFYCHFPDKYLVKPGGGILKKLYRVPFDSFEAWSVRLADRIVVNSNFTASVFKKAFPKVRKPLRIIHPCVDVKAADLSSQYEISESISSRKLLISVNRYELKKDIALAIESFAALRDLSSDQFSDYLLVIAGGFDTRVAENRKYLELLQDLCKQKGFSYHTVKDDWKNLSIDPQVNVLFLLSVPSDVRDALISTSKILLYTPENEHFGIVPLEAMLREVPVLAQSNGGPLETVFDGKTGWLRPRDPKIWGNVIHEAATNSSYDIKAMGEEGRKSVINEFSADAMASKVESEIMSGICSSTPRRYTIRCFHGSVALLTLAAFTWLITTILSFYSLSFFNVIAGTNDYPNFGLSLWYGGTVTVLLIITVAVLARNV</sequence>
<dbReference type="GO" id="GO:0102704">
    <property type="term" value="F:GDP-Man:Man(2)GlcNAc(2)-PP-Dol alpha-1,6-mannosyltransferase activity"/>
    <property type="evidence" value="ECO:0007669"/>
    <property type="project" value="UniProtKB-UniRule"/>
</dbReference>
<dbReference type="EMBL" id="CP115611">
    <property type="protein sequence ID" value="WBW72794.1"/>
    <property type="molecule type" value="Genomic_DNA"/>
</dbReference>
<dbReference type="Pfam" id="PF13439">
    <property type="entry name" value="Glyco_transf_4"/>
    <property type="match status" value="1"/>
</dbReference>
<dbReference type="GeneID" id="80874390"/>
<dbReference type="PANTHER" id="PTHR45918">
    <property type="entry name" value="ALPHA-1,3/1,6-MANNOSYLTRANSFERASE ALG2"/>
    <property type="match status" value="1"/>
</dbReference>
<comment type="subcellular location">
    <subcellularLocation>
        <location evidence="2 12">Endoplasmic reticulum membrane</location>
    </subcellularLocation>
</comment>
<comment type="function">
    <text evidence="1 12">Mannosylates Man(2)GlcNAc(2)-dolichol diphosphate and Man(1)GlcNAc(2)-dolichol diphosphate to form Man(3)GlcNAc(2)-dolichol diphosphate.</text>
</comment>
<dbReference type="AlphaFoldDB" id="A0AAE9WAR3"/>
<accession>A0AAE9WAR3</accession>
<evidence type="ECO:0000256" key="10">
    <source>
        <dbReference type="ARBA" id="ARBA00045103"/>
    </source>
</evidence>
<feature type="transmembrane region" description="Helical" evidence="12">
    <location>
        <begin position="481"/>
        <end position="500"/>
    </location>
</feature>
<reference evidence="15 16" key="1">
    <citation type="journal article" date="2023" name="G3 (Bethesda)">
        <title>A high-quality reference genome for the fission yeast Schizosaccharomyces osmophilus.</title>
        <authorList>
            <person name="Jia G.S."/>
            <person name="Zhang W.C."/>
            <person name="Liang Y."/>
            <person name="Liu X.H."/>
            <person name="Rhind N."/>
            <person name="Pidoux A."/>
            <person name="Brysch-Herzberg M."/>
            <person name="Du L.L."/>
        </authorList>
    </citation>
    <scope>NUCLEOTIDE SEQUENCE [LARGE SCALE GENOMIC DNA]</scope>
    <source>
        <strain evidence="15 16">CBS 15793</strain>
    </source>
</reference>
<comment type="catalytic activity">
    <reaction evidence="10 12">
        <text>a beta-D-Man-(1-&gt;4)-beta-D-GlcNAc-(1-&gt;4)-alpha-D-GlcNAc-diphospho-di-trans,poly-cis-dolichol + GDP-alpha-D-mannose = an alpha-D-Man-(1-&gt;3)-beta-D-Man-(1-&gt;4)-beta-D-GlcNAc-(1-&gt;4)-alpha-D-GlcNAc-diphospho-di-trans,poly-cis-dolichol + GDP + H(+)</text>
        <dbReference type="Rhea" id="RHEA:29515"/>
        <dbReference type="Rhea" id="RHEA-COMP:19511"/>
        <dbReference type="Rhea" id="RHEA-COMP:19513"/>
        <dbReference type="ChEBI" id="CHEBI:15378"/>
        <dbReference type="ChEBI" id="CHEBI:57527"/>
        <dbReference type="ChEBI" id="CHEBI:58189"/>
        <dbReference type="ChEBI" id="CHEBI:58472"/>
        <dbReference type="ChEBI" id="CHEBI:132510"/>
        <dbReference type="EC" id="2.4.1.132"/>
    </reaction>
    <physiologicalReaction direction="left-to-right" evidence="10 12">
        <dbReference type="Rhea" id="RHEA:29516"/>
    </physiologicalReaction>
</comment>
<keyword evidence="8 12" id="KW-1133">Transmembrane helix</keyword>
<evidence type="ECO:0000256" key="3">
    <source>
        <dbReference type="ARBA" id="ARBA00004922"/>
    </source>
</evidence>
<evidence type="ECO:0000256" key="1">
    <source>
        <dbReference type="ARBA" id="ARBA00003142"/>
    </source>
</evidence>
<evidence type="ECO:0000256" key="8">
    <source>
        <dbReference type="ARBA" id="ARBA00022989"/>
    </source>
</evidence>
<keyword evidence="7 12" id="KW-0256">Endoplasmic reticulum</keyword>
<comment type="catalytic activity">
    <reaction evidence="11 12">
        <text>an alpha-D-Man-(1-&gt;3)-beta-D-Man-(1-&gt;4)-beta-D-GlcNAc-(1-&gt;4)-alpha-D-GlcNAc-diphospho-di-trans,poly-cis-dolichol + GDP-alpha-D-mannose = an alpha-D-Man-(1-&gt;3)-[alpha-D-Man-(1-&gt;6)]-beta-D-Man-(1-&gt;4)-beta-D-GlcNAc-(1-&gt;4)-alpha-D-GlcNAc-diphospho-di-trans,poly-cis-dolichol + GDP + H(+)</text>
        <dbReference type="Rhea" id="RHEA:29519"/>
        <dbReference type="Rhea" id="RHEA-COMP:19513"/>
        <dbReference type="Rhea" id="RHEA-COMP:19515"/>
        <dbReference type="ChEBI" id="CHEBI:15378"/>
        <dbReference type="ChEBI" id="CHEBI:57527"/>
        <dbReference type="ChEBI" id="CHEBI:58189"/>
        <dbReference type="ChEBI" id="CHEBI:132510"/>
        <dbReference type="ChEBI" id="CHEBI:132511"/>
        <dbReference type="EC" id="2.4.1.257"/>
    </reaction>
    <physiologicalReaction direction="left-to-right" evidence="11 12">
        <dbReference type="Rhea" id="RHEA:29520"/>
    </physiologicalReaction>
</comment>
<evidence type="ECO:0000256" key="6">
    <source>
        <dbReference type="ARBA" id="ARBA00022692"/>
    </source>
</evidence>
<dbReference type="EC" id="2.4.1.132" evidence="12"/>
<dbReference type="Proteomes" id="UP001212411">
    <property type="component" value="Chromosome 1"/>
</dbReference>
<dbReference type="InterPro" id="IPR001296">
    <property type="entry name" value="Glyco_trans_1"/>
</dbReference>
<evidence type="ECO:0000256" key="9">
    <source>
        <dbReference type="ARBA" id="ARBA00023136"/>
    </source>
</evidence>
<keyword evidence="6 12" id="KW-0812">Transmembrane</keyword>
<evidence type="ECO:0000259" key="13">
    <source>
        <dbReference type="Pfam" id="PF00534"/>
    </source>
</evidence>
<proteinExistence type="inferred from homology"/>
<keyword evidence="16" id="KW-1185">Reference proteome</keyword>
<keyword evidence="4 12" id="KW-0328">Glycosyltransferase</keyword>
<dbReference type="SUPFAM" id="SSF53756">
    <property type="entry name" value="UDP-Glycosyltransferase/glycogen phosphorylase"/>
    <property type="match status" value="1"/>
</dbReference>
<evidence type="ECO:0000259" key="14">
    <source>
        <dbReference type="Pfam" id="PF13439"/>
    </source>
</evidence>
<comment type="pathway">
    <text evidence="3 12">Protein modification; protein glycosylation.</text>
</comment>
<dbReference type="GO" id="GO:0004378">
    <property type="term" value="F:GDP-Man:Man(1)GlcNAc(2)-PP-Dol alpha-1,3-mannosyltransferase activity"/>
    <property type="evidence" value="ECO:0007669"/>
    <property type="project" value="UniProtKB-UniRule"/>
</dbReference>
<comment type="similarity">
    <text evidence="12">Belongs to the glycosyltransferase group 1 family.</text>
</comment>
<dbReference type="InterPro" id="IPR028098">
    <property type="entry name" value="Glyco_trans_4-like_N"/>
</dbReference>
<organism evidence="15 16">
    <name type="scientific">Schizosaccharomyces osmophilus</name>
    <dbReference type="NCBI Taxonomy" id="2545709"/>
    <lineage>
        <taxon>Eukaryota</taxon>
        <taxon>Fungi</taxon>
        <taxon>Dikarya</taxon>
        <taxon>Ascomycota</taxon>
        <taxon>Taphrinomycotina</taxon>
        <taxon>Schizosaccharomycetes</taxon>
        <taxon>Schizosaccharomycetales</taxon>
        <taxon>Schizosaccharomycetaceae</taxon>
        <taxon>Schizosaccharomyces</taxon>
    </lineage>
</organism>
<keyword evidence="9 12" id="KW-0472">Membrane</keyword>
<evidence type="ECO:0000256" key="11">
    <source>
        <dbReference type="ARBA" id="ARBA00045104"/>
    </source>
</evidence>
<evidence type="ECO:0000256" key="2">
    <source>
        <dbReference type="ARBA" id="ARBA00004586"/>
    </source>
</evidence>
<dbReference type="InterPro" id="IPR027054">
    <property type="entry name" value="ALG2"/>
</dbReference>
<feature type="domain" description="Glycosyl transferase family 1" evidence="13">
    <location>
        <begin position="217"/>
        <end position="384"/>
    </location>
</feature>
<keyword evidence="5 12" id="KW-0808">Transferase</keyword>
<evidence type="ECO:0000256" key="4">
    <source>
        <dbReference type="ARBA" id="ARBA00022676"/>
    </source>
</evidence>
<evidence type="ECO:0000256" key="12">
    <source>
        <dbReference type="RuleBase" id="RU367136"/>
    </source>
</evidence>
<protein>
    <recommendedName>
        <fullName evidence="12">Alpha-1,3/1,6-mannosyltransferase ALG2</fullName>
        <ecNumber evidence="12">2.4.1.132</ecNumber>
        <ecNumber evidence="12">2.4.1.257</ecNumber>
    </recommendedName>
    <alternativeName>
        <fullName evidence="12">GDP-Man:Man(1)GlcNAc(2)-PP-Dol alpha-1,3-mannosyltransferase</fullName>
    </alternativeName>
</protein>
<dbReference type="PANTHER" id="PTHR45918:SF1">
    <property type="entry name" value="ALPHA-1,3_1,6-MANNOSYLTRANSFERASE ALG2"/>
    <property type="match status" value="1"/>
</dbReference>